<dbReference type="GO" id="GO:0005737">
    <property type="term" value="C:cytoplasm"/>
    <property type="evidence" value="ECO:0007669"/>
    <property type="project" value="TreeGrafter"/>
</dbReference>
<dbReference type="PANTHER" id="PTHR46467:SF1">
    <property type="entry name" value="TETHER CONTAINING UBX DOMAIN FOR GLUT4"/>
    <property type="match status" value="1"/>
</dbReference>
<dbReference type="EMBL" id="KV878130">
    <property type="protein sequence ID" value="OJJ03657.1"/>
    <property type="molecule type" value="Genomic_DNA"/>
</dbReference>
<dbReference type="GO" id="GO:0005634">
    <property type="term" value="C:nucleus"/>
    <property type="evidence" value="ECO:0007669"/>
    <property type="project" value="TreeGrafter"/>
</dbReference>
<feature type="domain" description="UBX" evidence="2">
    <location>
        <begin position="349"/>
        <end position="399"/>
    </location>
</feature>
<dbReference type="GO" id="GO:0012506">
    <property type="term" value="C:vesicle membrane"/>
    <property type="evidence" value="ECO:0007669"/>
    <property type="project" value="TreeGrafter"/>
</dbReference>
<feature type="region of interest" description="Disordered" evidence="1">
    <location>
        <begin position="207"/>
        <end position="303"/>
    </location>
</feature>
<evidence type="ECO:0000256" key="1">
    <source>
        <dbReference type="SAM" id="MobiDB-lite"/>
    </source>
</evidence>
<dbReference type="OrthoDB" id="440781at2759"/>
<dbReference type="STRING" id="1036611.A0A1L9PQ51"/>
<protein>
    <recommendedName>
        <fullName evidence="2">UBX domain-containing protein</fullName>
    </recommendedName>
</protein>
<proteinExistence type="predicted"/>
<dbReference type="GO" id="GO:0006886">
    <property type="term" value="P:intracellular protein transport"/>
    <property type="evidence" value="ECO:0007669"/>
    <property type="project" value="TreeGrafter"/>
</dbReference>
<keyword evidence="4" id="KW-1185">Reference proteome</keyword>
<name>A0A1L9PQ51_ASPVE</name>
<dbReference type="RefSeq" id="XP_040669419.1">
    <property type="nucleotide sequence ID" value="XM_040807078.1"/>
</dbReference>
<gene>
    <name evidence="3" type="ORF">ASPVEDRAFT_133948</name>
</gene>
<feature type="compositionally biased region" description="Basic residues" evidence="1">
    <location>
        <begin position="505"/>
        <end position="518"/>
    </location>
</feature>
<reference evidence="4" key="1">
    <citation type="journal article" date="2017" name="Genome Biol.">
        <title>Comparative genomics reveals high biological diversity and specific adaptations in the industrially and medically important fungal genus Aspergillus.</title>
        <authorList>
            <person name="de Vries R.P."/>
            <person name="Riley R."/>
            <person name="Wiebenga A."/>
            <person name="Aguilar-Osorio G."/>
            <person name="Amillis S."/>
            <person name="Uchima C.A."/>
            <person name="Anderluh G."/>
            <person name="Asadollahi M."/>
            <person name="Askin M."/>
            <person name="Barry K."/>
            <person name="Battaglia E."/>
            <person name="Bayram O."/>
            <person name="Benocci T."/>
            <person name="Braus-Stromeyer S.A."/>
            <person name="Caldana C."/>
            <person name="Canovas D."/>
            <person name="Cerqueira G.C."/>
            <person name="Chen F."/>
            <person name="Chen W."/>
            <person name="Choi C."/>
            <person name="Clum A."/>
            <person name="Dos Santos R.A."/>
            <person name="Damasio A.R."/>
            <person name="Diallinas G."/>
            <person name="Emri T."/>
            <person name="Fekete E."/>
            <person name="Flipphi M."/>
            <person name="Freyberg S."/>
            <person name="Gallo A."/>
            <person name="Gournas C."/>
            <person name="Habgood R."/>
            <person name="Hainaut M."/>
            <person name="Harispe M.L."/>
            <person name="Henrissat B."/>
            <person name="Hilden K.S."/>
            <person name="Hope R."/>
            <person name="Hossain A."/>
            <person name="Karabika E."/>
            <person name="Karaffa L."/>
            <person name="Karanyi Z."/>
            <person name="Krasevec N."/>
            <person name="Kuo A."/>
            <person name="Kusch H."/>
            <person name="LaButti K."/>
            <person name="Lagendijk E.L."/>
            <person name="Lapidus A."/>
            <person name="Levasseur A."/>
            <person name="Lindquist E."/>
            <person name="Lipzen A."/>
            <person name="Logrieco A.F."/>
            <person name="MacCabe A."/>
            <person name="Maekelae M.R."/>
            <person name="Malavazi I."/>
            <person name="Melin P."/>
            <person name="Meyer V."/>
            <person name="Mielnichuk N."/>
            <person name="Miskei M."/>
            <person name="Molnar A.P."/>
            <person name="Mule G."/>
            <person name="Ngan C.Y."/>
            <person name="Orejas M."/>
            <person name="Orosz E."/>
            <person name="Ouedraogo J.P."/>
            <person name="Overkamp K.M."/>
            <person name="Park H.-S."/>
            <person name="Perrone G."/>
            <person name="Piumi F."/>
            <person name="Punt P.J."/>
            <person name="Ram A.F."/>
            <person name="Ramon A."/>
            <person name="Rauscher S."/>
            <person name="Record E."/>
            <person name="Riano-Pachon D.M."/>
            <person name="Robert V."/>
            <person name="Roehrig J."/>
            <person name="Ruller R."/>
            <person name="Salamov A."/>
            <person name="Salih N.S."/>
            <person name="Samson R.A."/>
            <person name="Sandor E."/>
            <person name="Sanguinetti M."/>
            <person name="Schuetze T."/>
            <person name="Sepcic K."/>
            <person name="Shelest E."/>
            <person name="Sherlock G."/>
            <person name="Sophianopoulou V."/>
            <person name="Squina F.M."/>
            <person name="Sun H."/>
            <person name="Susca A."/>
            <person name="Todd R.B."/>
            <person name="Tsang A."/>
            <person name="Unkles S.E."/>
            <person name="van de Wiele N."/>
            <person name="van Rossen-Uffink D."/>
            <person name="Oliveira J.V."/>
            <person name="Vesth T.C."/>
            <person name="Visser J."/>
            <person name="Yu J.-H."/>
            <person name="Zhou M."/>
            <person name="Andersen M.R."/>
            <person name="Archer D.B."/>
            <person name="Baker S.E."/>
            <person name="Benoit I."/>
            <person name="Brakhage A.A."/>
            <person name="Braus G.H."/>
            <person name="Fischer R."/>
            <person name="Frisvad J.C."/>
            <person name="Goldman G.H."/>
            <person name="Houbraken J."/>
            <person name="Oakley B."/>
            <person name="Pocsi I."/>
            <person name="Scazzocchio C."/>
            <person name="Seiboth B."/>
            <person name="vanKuyk P.A."/>
            <person name="Wortman J."/>
            <person name="Dyer P.S."/>
            <person name="Grigoriev I.V."/>
        </authorList>
    </citation>
    <scope>NUCLEOTIDE SEQUENCE [LARGE SCALE GENOMIC DNA]</scope>
    <source>
        <strain evidence="4">CBS 583.65</strain>
    </source>
</reference>
<dbReference type="SUPFAM" id="SSF54236">
    <property type="entry name" value="Ubiquitin-like"/>
    <property type="match status" value="2"/>
</dbReference>
<dbReference type="InterPro" id="IPR001012">
    <property type="entry name" value="UBX_dom"/>
</dbReference>
<feature type="compositionally biased region" description="Polar residues" evidence="1">
    <location>
        <begin position="270"/>
        <end position="283"/>
    </location>
</feature>
<evidence type="ECO:0000313" key="3">
    <source>
        <dbReference type="EMBL" id="OJJ03657.1"/>
    </source>
</evidence>
<dbReference type="VEuPathDB" id="FungiDB:ASPVEDRAFT_133948"/>
<feature type="compositionally biased region" description="Polar residues" evidence="1">
    <location>
        <begin position="291"/>
        <end position="303"/>
    </location>
</feature>
<accession>A0A1L9PQ51</accession>
<dbReference type="InterPro" id="IPR021569">
    <property type="entry name" value="TUG-UBL1"/>
</dbReference>
<dbReference type="AlphaFoldDB" id="A0A1L9PQ51"/>
<feature type="region of interest" description="Disordered" evidence="1">
    <location>
        <begin position="451"/>
        <end position="518"/>
    </location>
</feature>
<feature type="compositionally biased region" description="Polar residues" evidence="1">
    <location>
        <begin position="484"/>
        <end position="498"/>
    </location>
</feature>
<dbReference type="Proteomes" id="UP000184073">
    <property type="component" value="Unassembled WGS sequence"/>
</dbReference>
<dbReference type="PANTHER" id="PTHR46467">
    <property type="entry name" value="TETHER CONTAINING UBX DOMAIN FOR GLUT4"/>
    <property type="match status" value="1"/>
</dbReference>
<dbReference type="Pfam" id="PF11470">
    <property type="entry name" value="TUG-UBL1"/>
    <property type="match status" value="1"/>
</dbReference>
<organism evidence="3 4">
    <name type="scientific">Aspergillus versicolor CBS 583.65</name>
    <dbReference type="NCBI Taxonomy" id="1036611"/>
    <lineage>
        <taxon>Eukaryota</taxon>
        <taxon>Fungi</taxon>
        <taxon>Dikarya</taxon>
        <taxon>Ascomycota</taxon>
        <taxon>Pezizomycotina</taxon>
        <taxon>Eurotiomycetes</taxon>
        <taxon>Eurotiomycetidae</taxon>
        <taxon>Eurotiales</taxon>
        <taxon>Aspergillaceae</taxon>
        <taxon>Aspergillus</taxon>
        <taxon>Aspergillus subgen. Nidulantes</taxon>
    </lineage>
</organism>
<feature type="compositionally biased region" description="Low complexity" evidence="1">
    <location>
        <begin position="251"/>
        <end position="264"/>
    </location>
</feature>
<sequence length="518" mass="56376">MSSHVVVLDSAARRATIKTTPGKYLTDILQEACKKLGVNSSQYGLKHKSKQLDLSLAFRLSGLSPGAKLELVQLSRSPSVVTVALQLPASEARDAPNGRLMDKFPSTTSIWMLLRKFEAGVAGTTTLRNLTGRGVPVTEGQGTGRLFYETPVVQILDRELSALPDFQKSLAQLGFNSGNVLVRLSFRRTDQPLEHAMTQIHEYFTSSEDEVAAAEQASTSRAESEKDKENIPQTLEPPPPTSIATQNNAGQDQHQNQQPTQTPPEIASDAPSQQPESLTSESRPITVYAPPSSNTPQSAQTAYNESDYVPSVEHAQIHQRRLQAASKNTRLRSDAEIAAAATAEEERRASVKEVEVKVRLPDQSQVVSRFGQQDTGKTLYGFVRSCLAPPYTQEKFILTNFSGPAASKSHQTSVPFQSTLPDSGHGLLIKNHGMTGRVLVNFSWDPTASTAAQQSRSGILKPELQTKAQEHKVEQPADVMDTSADVSTTMKPSDSTKTNGDKSGARKIPKWLKLPGKK</sequence>
<dbReference type="CDD" id="cd16105">
    <property type="entry name" value="Ubl_ASPSCR1_like"/>
    <property type="match status" value="1"/>
</dbReference>
<dbReference type="PROSITE" id="PS50033">
    <property type="entry name" value="UBX"/>
    <property type="match status" value="1"/>
</dbReference>
<evidence type="ECO:0000313" key="4">
    <source>
        <dbReference type="Proteomes" id="UP000184073"/>
    </source>
</evidence>
<dbReference type="InterPro" id="IPR029071">
    <property type="entry name" value="Ubiquitin-like_domsf"/>
</dbReference>
<dbReference type="GeneID" id="63722589"/>
<dbReference type="Gene3D" id="3.10.20.90">
    <property type="entry name" value="Phosphatidylinositol 3-kinase Catalytic Subunit, Chain A, domain 1"/>
    <property type="match status" value="1"/>
</dbReference>
<evidence type="ECO:0000259" key="2">
    <source>
        <dbReference type="PROSITE" id="PS50033"/>
    </source>
</evidence>